<comment type="similarity">
    <text evidence="2">Belongs to the EamA transporter family.</text>
</comment>
<feature type="transmembrane region" description="Helical" evidence="6">
    <location>
        <begin position="227"/>
        <end position="250"/>
    </location>
</feature>
<keyword evidence="3 6" id="KW-0812">Transmembrane</keyword>
<protein>
    <submittedName>
        <fullName evidence="8">DMT family transporter</fullName>
    </submittedName>
</protein>
<feature type="transmembrane region" description="Helical" evidence="6">
    <location>
        <begin position="81"/>
        <end position="98"/>
    </location>
</feature>
<evidence type="ECO:0000256" key="1">
    <source>
        <dbReference type="ARBA" id="ARBA00004141"/>
    </source>
</evidence>
<feature type="transmembrane region" description="Helical" evidence="6">
    <location>
        <begin position="257"/>
        <end position="276"/>
    </location>
</feature>
<comment type="caution">
    <text evidence="8">The sequence shown here is derived from an EMBL/GenBank/DDBJ whole genome shotgun (WGS) entry which is preliminary data.</text>
</comment>
<comment type="subcellular location">
    <subcellularLocation>
        <location evidence="1">Membrane</location>
        <topology evidence="1">Multi-pass membrane protein</topology>
    </subcellularLocation>
</comment>
<dbReference type="Pfam" id="PF00892">
    <property type="entry name" value="EamA"/>
    <property type="match status" value="2"/>
</dbReference>
<evidence type="ECO:0000256" key="5">
    <source>
        <dbReference type="ARBA" id="ARBA00023136"/>
    </source>
</evidence>
<name>A0AAW5R506_9HYPH</name>
<dbReference type="Proteomes" id="UP001320898">
    <property type="component" value="Unassembled WGS sequence"/>
</dbReference>
<dbReference type="InterPro" id="IPR050638">
    <property type="entry name" value="AA-Vitamin_Transporters"/>
</dbReference>
<keyword evidence="9" id="KW-1185">Reference proteome</keyword>
<keyword evidence="5 6" id="KW-0472">Membrane</keyword>
<dbReference type="AlphaFoldDB" id="A0AAW5R506"/>
<gene>
    <name evidence="8" type="ORF">MUB46_21665</name>
</gene>
<dbReference type="RefSeq" id="WP_261618066.1">
    <property type="nucleotide sequence ID" value="NZ_JALIDZ010000012.1"/>
</dbReference>
<reference evidence="8 9" key="1">
    <citation type="submission" date="2022-04" db="EMBL/GenBank/DDBJ databases">
        <authorList>
            <person name="Ye Y.-Q."/>
            <person name="Du Z.-J."/>
        </authorList>
    </citation>
    <scope>NUCLEOTIDE SEQUENCE [LARGE SCALE GENOMIC DNA]</scope>
    <source>
        <strain evidence="8 9">A6E488</strain>
    </source>
</reference>
<dbReference type="GO" id="GO:0016020">
    <property type="term" value="C:membrane"/>
    <property type="evidence" value="ECO:0007669"/>
    <property type="project" value="UniProtKB-SubCell"/>
</dbReference>
<evidence type="ECO:0000256" key="2">
    <source>
        <dbReference type="ARBA" id="ARBA00007362"/>
    </source>
</evidence>
<dbReference type="EMBL" id="JALIDZ010000012">
    <property type="protein sequence ID" value="MCT8974482.1"/>
    <property type="molecule type" value="Genomic_DNA"/>
</dbReference>
<feature type="domain" description="EamA" evidence="7">
    <location>
        <begin position="166"/>
        <end position="301"/>
    </location>
</feature>
<dbReference type="SUPFAM" id="SSF103481">
    <property type="entry name" value="Multidrug resistance efflux transporter EmrE"/>
    <property type="match status" value="2"/>
</dbReference>
<dbReference type="PANTHER" id="PTHR32322">
    <property type="entry name" value="INNER MEMBRANE TRANSPORTER"/>
    <property type="match status" value="1"/>
</dbReference>
<evidence type="ECO:0000256" key="6">
    <source>
        <dbReference type="SAM" id="Phobius"/>
    </source>
</evidence>
<feature type="transmembrane region" description="Helical" evidence="6">
    <location>
        <begin position="19"/>
        <end position="37"/>
    </location>
</feature>
<feature type="transmembrane region" description="Helical" evidence="6">
    <location>
        <begin position="110"/>
        <end position="129"/>
    </location>
</feature>
<organism evidence="8 9">
    <name type="scientific">Microbaculum marinisediminis</name>
    <dbReference type="NCBI Taxonomy" id="2931392"/>
    <lineage>
        <taxon>Bacteria</taxon>
        <taxon>Pseudomonadati</taxon>
        <taxon>Pseudomonadota</taxon>
        <taxon>Alphaproteobacteria</taxon>
        <taxon>Hyphomicrobiales</taxon>
        <taxon>Tepidamorphaceae</taxon>
        <taxon>Microbaculum</taxon>
    </lineage>
</organism>
<proteinExistence type="inferred from homology"/>
<sequence length="310" mass="33341">MAAQSTTADDYRVHDRLDAVATTLVVILCLVWGLNYVSMKVVNQGFQPVFVAGLRFALAAVVIFGWCLFRRIPLFGADGTLIPGIIAGLLFGAEFAFIQTALDYTSASRSVVFTYTMPFFVALGAHLFVPGERMSALGFIGLVLAFSGVAFVFSDRLSLPSPDAWIGDLMCIAAAILWASTTIVIKTTKLRFAKPEKVLLYQLVVAAVVLTPLAPLFGALIRDVTPLVVGALAFQVVIVVSTTFLVWFWLIRNYPAARLTSFTFLTPVAGVLLSGLLLGEPISWKLGVALVLVAAGIYLVNRPVPTPANP</sequence>
<dbReference type="InterPro" id="IPR037185">
    <property type="entry name" value="EmrE-like"/>
</dbReference>
<keyword evidence="4 6" id="KW-1133">Transmembrane helix</keyword>
<dbReference type="InterPro" id="IPR000620">
    <property type="entry name" value="EamA_dom"/>
</dbReference>
<feature type="transmembrane region" description="Helical" evidence="6">
    <location>
        <begin position="198"/>
        <end position="221"/>
    </location>
</feature>
<evidence type="ECO:0000313" key="9">
    <source>
        <dbReference type="Proteomes" id="UP001320898"/>
    </source>
</evidence>
<feature type="transmembrane region" description="Helical" evidence="6">
    <location>
        <begin position="282"/>
        <end position="300"/>
    </location>
</feature>
<feature type="transmembrane region" description="Helical" evidence="6">
    <location>
        <begin position="136"/>
        <end position="153"/>
    </location>
</feature>
<accession>A0AAW5R506</accession>
<feature type="transmembrane region" description="Helical" evidence="6">
    <location>
        <begin position="165"/>
        <end position="186"/>
    </location>
</feature>
<evidence type="ECO:0000256" key="3">
    <source>
        <dbReference type="ARBA" id="ARBA00022692"/>
    </source>
</evidence>
<feature type="transmembrane region" description="Helical" evidence="6">
    <location>
        <begin position="49"/>
        <end position="69"/>
    </location>
</feature>
<dbReference type="PANTHER" id="PTHR32322:SF2">
    <property type="entry name" value="EAMA DOMAIN-CONTAINING PROTEIN"/>
    <property type="match status" value="1"/>
</dbReference>
<evidence type="ECO:0000259" key="7">
    <source>
        <dbReference type="Pfam" id="PF00892"/>
    </source>
</evidence>
<evidence type="ECO:0000256" key="4">
    <source>
        <dbReference type="ARBA" id="ARBA00022989"/>
    </source>
</evidence>
<evidence type="ECO:0000313" key="8">
    <source>
        <dbReference type="EMBL" id="MCT8974482.1"/>
    </source>
</evidence>
<feature type="domain" description="EamA" evidence="7">
    <location>
        <begin position="24"/>
        <end position="153"/>
    </location>
</feature>